<dbReference type="InterPro" id="IPR050563">
    <property type="entry name" value="4-hydroxybenzoyl-CoA_TE"/>
</dbReference>
<dbReference type="InterPro" id="IPR014166">
    <property type="entry name" value="Tol-Pal_acyl-CoA_thioesterase"/>
</dbReference>
<dbReference type="PIRSF" id="PIRSF003230">
    <property type="entry name" value="YbgC"/>
    <property type="match status" value="1"/>
</dbReference>
<evidence type="ECO:0000313" key="5">
    <source>
        <dbReference type="Proteomes" id="UP001596152"/>
    </source>
</evidence>
<dbReference type="Pfam" id="PF03061">
    <property type="entry name" value="4HBT"/>
    <property type="match status" value="1"/>
</dbReference>
<accession>A0ABW0FYR3</accession>
<dbReference type="RefSeq" id="WP_374038367.1">
    <property type="nucleotide sequence ID" value="NZ_CP169082.1"/>
</dbReference>
<sequence>MSQTDHPTAGRFEGRDHLLPVRVYYEDTDFTGVVYHANYVRYFERGRSDFLRLAGIGHAELLEIDPPLAFVVAEMKLNFIKPARIDDALVVRTTYDSVKGVRLMISQTIERNGEALCRADVTAVCIHLDGRPRRPTPALVEAVRPWLAPVGEAG</sequence>
<comment type="similarity">
    <text evidence="1">Belongs to the 4-hydroxybenzoyl-CoA thioesterase family.</text>
</comment>
<dbReference type="Gene3D" id="3.10.129.10">
    <property type="entry name" value="Hotdog Thioesterase"/>
    <property type="match status" value="1"/>
</dbReference>
<organism evidence="4 5">
    <name type="scientific">Brevundimonas staleyi</name>
    <dbReference type="NCBI Taxonomy" id="74326"/>
    <lineage>
        <taxon>Bacteria</taxon>
        <taxon>Pseudomonadati</taxon>
        <taxon>Pseudomonadota</taxon>
        <taxon>Alphaproteobacteria</taxon>
        <taxon>Caulobacterales</taxon>
        <taxon>Caulobacteraceae</taxon>
        <taxon>Brevundimonas</taxon>
    </lineage>
</organism>
<comment type="caution">
    <text evidence="4">The sequence shown here is derived from an EMBL/GenBank/DDBJ whole genome shotgun (WGS) entry which is preliminary data.</text>
</comment>
<keyword evidence="2" id="KW-0378">Hydrolase</keyword>
<evidence type="ECO:0000256" key="1">
    <source>
        <dbReference type="ARBA" id="ARBA00005953"/>
    </source>
</evidence>
<dbReference type="PROSITE" id="PS01328">
    <property type="entry name" value="4HBCOA_THIOESTERASE"/>
    <property type="match status" value="1"/>
</dbReference>
<evidence type="ECO:0000256" key="2">
    <source>
        <dbReference type="ARBA" id="ARBA00022801"/>
    </source>
</evidence>
<keyword evidence="5" id="KW-1185">Reference proteome</keyword>
<dbReference type="InterPro" id="IPR008272">
    <property type="entry name" value="HB-CoA_thioesterase_AS"/>
</dbReference>
<dbReference type="SUPFAM" id="SSF54637">
    <property type="entry name" value="Thioesterase/thiol ester dehydrase-isomerase"/>
    <property type="match status" value="1"/>
</dbReference>
<feature type="domain" description="Thioesterase" evidence="3">
    <location>
        <begin position="32"/>
        <end position="117"/>
    </location>
</feature>
<dbReference type="NCBIfam" id="TIGR02799">
    <property type="entry name" value="thio_ybgC"/>
    <property type="match status" value="1"/>
</dbReference>
<gene>
    <name evidence="4" type="primary">ybgC</name>
    <name evidence="4" type="ORF">ACFPIE_19270</name>
</gene>
<proteinExistence type="inferred from homology"/>
<dbReference type="CDD" id="cd00586">
    <property type="entry name" value="4HBT"/>
    <property type="match status" value="1"/>
</dbReference>
<evidence type="ECO:0000259" key="3">
    <source>
        <dbReference type="Pfam" id="PF03061"/>
    </source>
</evidence>
<reference evidence="5" key="1">
    <citation type="journal article" date="2019" name="Int. J. Syst. Evol. Microbiol.">
        <title>The Global Catalogue of Microorganisms (GCM) 10K type strain sequencing project: providing services to taxonomists for standard genome sequencing and annotation.</title>
        <authorList>
            <consortium name="The Broad Institute Genomics Platform"/>
            <consortium name="The Broad Institute Genome Sequencing Center for Infectious Disease"/>
            <person name="Wu L."/>
            <person name="Ma J."/>
        </authorList>
    </citation>
    <scope>NUCLEOTIDE SEQUENCE [LARGE SCALE GENOMIC DNA]</scope>
    <source>
        <strain evidence="5">JCM 12125</strain>
    </source>
</reference>
<evidence type="ECO:0000313" key="4">
    <source>
        <dbReference type="EMBL" id="MFC5346063.1"/>
    </source>
</evidence>
<dbReference type="Proteomes" id="UP001596152">
    <property type="component" value="Unassembled WGS sequence"/>
</dbReference>
<dbReference type="PANTHER" id="PTHR31793">
    <property type="entry name" value="4-HYDROXYBENZOYL-COA THIOESTERASE FAMILY MEMBER"/>
    <property type="match status" value="1"/>
</dbReference>
<dbReference type="InterPro" id="IPR029069">
    <property type="entry name" value="HotDog_dom_sf"/>
</dbReference>
<dbReference type="InterPro" id="IPR006683">
    <property type="entry name" value="Thioestr_dom"/>
</dbReference>
<name>A0ABW0FYR3_9CAUL</name>
<dbReference type="InterPro" id="IPR006684">
    <property type="entry name" value="YbgC/YbaW"/>
</dbReference>
<dbReference type="EMBL" id="JBHSLF010000055">
    <property type="protein sequence ID" value="MFC5346063.1"/>
    <property type="molecule type" value="Genomic_DNA"/>
</dbReference>
<protein>
    <submittedName>
        <fullName evidence="4">Tol-pal system-associated acyl-CoA thioesterase</fullName>
    </submittedName>
</protein>
<dbReference type="NCBIfam" id="TIGR00051">
    <property type="entry name" value="YbgC/FadM family acyl-CoA thioesterase"/>
    <property type="match status" value="1"/>
</dbReference>
<dbReference type="PANTHER" id="PTHR31793:SF37">
    <property type="entry name" value="ACYL-COA THIOESTER HYDROLASE YBGC"/>
    <property type="match status" value="1"/>
</dbReference>